<reference evidence="2" key="1">
    <citation type="submission" date="2017-09" db="EMBL/GenBank/DDBJ databases">
        <title>Depth-based differentiation of microbial function through sediment-hosted aquifers and enrichment of novel symbionts in the deep terrestrial subsurface.</title>
        <authorList>
            <person name="Probst A.J."/>
            <person name="Ladd B."/>
            <person name="Jarett J.K."/>
            <person name="Geller-Mcgrath D.E."/>
            <person name="Sieber C.M.K."/>
            <person name="Emerson J.B."/>
            <person name="Anantharaman K."/>
            <person name="Thomas B.C."/>
            <person name="Malmstrom R."/>
            <person name="Stieglmeier M."/>
            <person name="Klingl A."/>
            <person name="Woyke T."/>
            <person name="Ryan C.M."/>
            <person name="Banfield J.F."/>
        </authorList>
    </citation>
    <scope>NUCLEOTIDE SEQUENCE [LARGE SCALE GENOMIC DNA]</scope>
</reference>
<dbReference type="Proteomes" id="UP000230767">
    <property type="component" value="Unassembled WGS sequence"/>
</dbReference>
<protein>
    <submittedName>
        <fullName evidence="1">Cytosolic protein</fullName>
    </submittedName>
</protein>
<dbReference type="AlphaFoldDB" id="A0A2M7R8C0"/>
<dbReference type="EMBL" id="PFLW01000008">
    <property type="protein sequence ID" value="PIY89657.1"/>
    <property type="molecule type" value="Genomic_DNA"/>
</dbReference>
<gene>
    <name evidence="1" type="ORF">COY73_00325</name>
</gene>
<organism evidence="1 2">
    <name type="scientific">Candidatus Nealsonbacteria bacterium CG_4_10_14_0_8_um_filter_37_14</name>
    <dbReference type="NCBI Taxonomy" id="1974684"/>
    <lineage>
        <taxon>Bacteria</taxon>
        <taxon>Candidatus Nealsoniibacteriota</taxon>
    </lineage>
</organism>
<proteinExistence type="predicted"/>
<dbReference type="Pfam" id="PF20095">
    <property type="entry name" value="DUF6485"/>
    <property type="match status" value="1"/>
</dbReference>
<evidence type="ECO:0000313" key="2">
    <source>
        <dbReference type="Proteomes" id="UP000230767"/>
    </source>
</evidence>
<name>A0A2M7R8C0_9BACT</name>
<comment type="caution">
    <text evidence="1">The sequence shown here is derived from an EMBL/GenBank/DDBJ whole genome shotgun (WGS) entry which is preliminary data.</text>
</comment>
<accession>A0A2M7R8C0</accession>
<sequence length="64" mass="7380">MECKKGQNLKDCPCTYPGCPRKGICCECLKHHLEKDELPACCFSSGAEKTYDRSFKKFIEDKRM</sequence>
<evidence type="ECO:0000313" key="1">
    <source>
        <dbReference type="EMBL" id="PIY89657.1"/>
    </source>
</evidence>